<dbReference type="InterPro" id="IPR036388">
    <property type="entry name" value="WH-like_DNA-bd_sf"/>
</dbReference>
<dbReference type="Proteomes" id="UP000807115">
    <property type="component" value="Chromosome 2"/>
</dbReference>
<dbReference type="Pfam" id="PF18052">
    <property type="entry name" value="Rx_N"/>
    <property type="match status" value="1"/>
</dbReference>
<dbReference type="Gene3D" id="3.40.50.300">
    <property type="entry name" value="P-loop containing nucleotide triphosphate hydrolases"/>
    <property type="match status" value="1"/>
</dbReference>
<proteinExistence type="inferred from homology"/>
<keyword evidence="4" id="KW-0547">Nucleotide-binding</keyword>
<dbReference type="SUPFAM" id="SSF52058">
    <property type="entry name" value="L domain-like"/>
    <property type="match status" value="1"/>
</dbReference>
<dbReference type="GO" id="GO:0042742">
    <property type="term" value="P:defense response to bacterium"/>
    <property type="evidence" value="ECO:0007669"/>
    <property type="project" value="UniProtKB-ARBA"/>
</dbReference>
<protein>
    <recommendedName>
        <fullName evidence="14">AAA+ ATPase domain-containing protein</fullName>
    </recommendedName>
</protein>
<evidence type="ECO:0000259" key="8">
    <source>
        <dbReference type="Pfam" id="PF00931"/>
    </source>
</evidence>
<feature type="domain" description="Disease resistance R13L4/SHOC-2-like LRR" evidence="11">
    <location>
        <begin position="637"/>
        <end position="955"/>
    </location>
</feature>
<reference evidence="12" key="1">
    <citation type="journal article" date="2019" name="BMC Genomics">
        <title>A new reference genome for Sorghum bicolor reveals high levels of sequence similarity between sweet and grain genotypes: implications for the genetics of sugar metabolism.</title>
        <authorList>
            <person name="Cooper E.A."/>
            <person name="Brenton Z.W."/>
            <person name="Flinn B.S."/>
            <person name="Jenkins J."/>
            <person name="Shu S."/>
            <person name="Flowers D."/>
            <person name="Luo F."/>
            <person name="Wang Y."/>
            <person name="Xia P."/>
            <person name="Barry K."/>
            <person name="Daum C."/>
            <person name="Lipzen A."/>
            <person name="Yoshinaga Y."/>
            <person name="Schmutz J."/>
            <person name="Saski C."/>
            <person name="Vermerris W."/>
            <person name="Kresovich S."/>
        </authorList>
    </citation>
    <scope>NUCLEOTIDE SEQUENCE</scope>
</reference>
<evidence type="ECO:0000259" key="9">
    <source>
        <dbReference type="Pfam" id="PF18052"/>
    </source>
</evidence>
<dbReference type="PANTHER" id="PTHR23155">
    <property type="entry name" value="DISEASE RESISTANCE PROTEIN RP"/>
    <property type="match status" value="1"/>
</dbReference>
<comment type="caution">
    <text evidence="12">The sequence shown here is derived from an EMBL/GenBank/DDBJ whole genome shotgun (WGS) entry which is preliminary data.</text>
</comment>
<dbReference type="InterPro" id="IPR055414">
    <property type="entry name" value="LRR_R13L4/SHOC2-like"/>
</dbReference>
<evidence type="ECO:0000256" key="7">
    <source>
        <dbReference type="SAM" id="Coils"/>
    </source>
</evidence>
<evidence type="ECO:0000256" key="2">
    <source>
        <dbReference type="ARBA" id="ARBA00022614"/>
    </source>
</evidence>
<feature type="domain" description="Disease resistance N-terminal" evidence="9">
    <location>
        <begin position="12"/>
        <end position="98"/>
    </location>
</feature>
<dbReference type="Gene3D" id="1.10.8.430">
    <property type="entry name" value="Helical domain of apoptotic protease-activating factors"/>
    <property type="match status" value="1"/>
</dbReference>
<evidence type="ECO:0000256" key="1">
    <source>
        <dbReference type="ARBA" id="ARBA00008894"/>
    </source>
</evidence>
<dbReference type="Gene3D" id="1.10.10.10">
    <property type="entry name" value="Winged helix-like DNA-binding domain superfamily/Winged helix DNA-binding domain"/>
    <property type="match status" value="1"/>
</dbReference>
<dbReference type="Pfam" id="PF23559">
    <property type="entry name" value="WHD_DRP"/>
    <property type="match status" value="1"/>
</dbReference>
<evidence type="ECO:0000256" key="4">
    <source>
        <dbReference type="ARBA" id="ARBA00022741"/>
    </source>
</evidence>
<evidence type="ECO:0000313" key="13">
    <source>
        <dbReference type="Proteomes" id="UP000807115"/>
    </source>
</evidence>
<dbReference type="Pfam" id="PF23598">
    <property type="entry name" value="LRR_14"/>
    <property type="match status" value="1"/>
</dbReference>
<dbReference type="FunFam" id="3.40.50.300:FF:001091">
    <property type="entry name" value="Probable disease resistance protein At1g61300"/>
    <property type="match status" value="1"/>
</dbReference>
<dbReference type="CDD" id="cd14798">
    <property type="entry name" value="RX-CC_like"/>
    <property type="match status" value="1"/>
</dbReference>
<dbReference type="InterPro" id="IPR042197">
    <property type="entry name" value="Apaf_helical"/>
</dbReference>
<evidence type="ECO:0000259" key="10">
    <source>
        <dbReference type="Pfam" id="PF23559"/>
    </source>
</evidence>
<name>A0A921RUT7_SORBI</name>
<reference evidence="12" key="2">
    <citation type="submission" date="2020-10" db="EMBL/GenBank/DDBJ databases">
        <authorList>
            <person name="Cooper E.A."/>
            <person name="Brenton Z.W."/>
            <person name="Flinn B.S."/>
            <person name="Jenkins J."/>
            <person name="Shu S."/>
            <person name="Flowers D."/>
            <person name="Luo F."/>
            <person name="Wang Y."/>
            <person name="Xia P."/>
            <person name="Barry K."/>
            <person name="Daum C."/>
            <person name="Lipzen A."/>
            <person name="Yoshinaga Y."/>
            <person name="Schmutz J."/>
            <person name="Saski C."/>
            <person name="Vermerris W."/>
            <person name="Kresovich S."/>
        </authorList>
    </citation>
    <scope>NUCLEOTIDE SEQUENCE</scope>
</reference>
<keyword evidence="6 7" id="KW-0175">Coiled coil</keyword>
<dbReference type="AlphaFoldDB" id="A0A921RUT7"/>
<dbReference type="Gene3D" id="1.20.5.4130">
    <property type="match status" value="1"/>
</dbReference>
<dbReference type="GO" id="GO:0002758">
    <property type="term" value="P:innate immune response-activating signaling pathway"/>
    <property type="evidence" value="ECO:0007669"/>
    <property type="project" value="UniProtKB-ARBA"/>
</dbReference>
<dbReference type="PRINTS" id="PR00364">
    <property type="entry name" value="DISEASERSIST"/>
</dbReference>
<dbReference type="InterPro" id="IPR044974">
    <property type="entry name" value="Disease_R_plants"/>
</dbReference>
<dbReference type="InterPro" id="IPR002182">
    <property type="entry name" value="NB-ARC"/>
</dbReference>
<sequence length="975" mass="110478">MGGVGEKILMGVMSTVLGKLTSLIEKKYTELKNVRKKLEQLRKELVAINLALEKLAAMENPDAQAKAWAAEMRELAYDLEDSIDLFTHHADHEPVDTTTGAKRFFRNKIRKLKKLHYRHKFAKEIQQLFDLVNEAYGRRKRYRIEEGNFCSSSISCAEIDPRLQALYVEVEKLVGIEKPSHEIIGRLVGENLAKGCSIVSIVGCGGSGKTTLAKQVYEKIKGRFSCAAFVSVSQKPNMSNLLRELQYQTGVTEWMTMGSCSDLQLIDQLRSHLENQRYLVVIDDVWTAEAWQYIQYALPKNAHTSRIIMTTRINSVGQLCHTSDEGFLYQMKPLGISDSENLFLKRTLCANEDKFPVQLEGIKNEILEKCDGLPLAIVTLASLLATKPRTKEEWERALISISSMHEKDSGLEVIDKILSLSYNDLPYHLRNCLLHLSTFPEDHEIYKDILVWRWIAEGFITKTQDLTLKQVAEKYFNELINRSLIQPITLAPRYGMCAEEGCRVHDIVLNFLIPRSAEENFVTMLDGQGLPFSDQRIHRLSVWYNSIHALAVSRGTMNLSHLRSISICDVGGWTMPSVLDLPILRVLDIEEEYNDLRIHGPDGITGLFQLGYRRFCRATGVTLPAQIGNRIADPDCILCLFHLRYLRFGGAMDVILPAQIGTLQYLQTLDLSGARVTQLPESIVQLKRLMCLVGYQLMMPDGFGNMESLEELGNLDGCNCSINFGEDLALLSKLRVLRVTFMWNRTSDLGARKESLISSLCKLGGKNLRSVYIYDNIGGGDCLVDSWYPVPRRLQKFIHISKYFRFPKWINSSLCDLTYLDILVQKMERDYLRILEDLPGIRVLYLDVKEVAEDGLIISYGAFRSLTCFQFYNVDGPGLVFKGGMRMLEWLRLGFDADKARSTYGSLEVGIGHLSHVKRIGLTIRMISEGENDPAEKAVKSVINGQVNMLPNCATVDIGFSRRSRFSPGWHNRAT</sequence>
<organism evidence="12 13">
    <name type="scientific">Sorghum bicolor</name>
    <name type="common">Sorghum</name>
    <name type="synonym">Sorghum vulgare</name>
    <dbReference type="NCBI Taxonomy" id="4558"/>
    <lineage>
        <taxon>Eukaryota</taxon>
        <taxon>Viridiplantae</taxon>
        <taxon>Streptophyta</taxon>
        <taxon>Embryophyta</taxon>
        <taxon>Tracheophyta</taxon>
        <taxon>Spermatophyta</taxon>
        <taxon>Magnoliopsida</taxon>
        <taxon>Liliopsida</taxon>
        <taxon>Poales</taxon>
        <taxon>Poaceae</taxon>
        <taxon>PACMAD clade</taxon>
        <taxon>Panicoideae</taxon>
        <taxon>Andropogonodae</taxon>
        <taxon>Andropogoneae</taxon>
        <taxon>Sorghinae</taxon>
        <taxon>Sorghum</taxon>
    </lineage>
</organism>
<dbReference type="InterPro" id="IPR038005">
    <property type="entry name" value="RX-like_CC"/>
</dbReference>
<evidence type="ECO:0000256" key="5">
    <source>
        <dbReference type="ARBA" id="ARBA00022821"/>
    </source>
</evidence>
<accession>A0A921RUT7</accession>
<dbReference type="InterPro" id="IPR027417">
    <property type="entry name" value="P-loop_NTPase"/>
</dbReference>
<keyword evidence="2" id="KW-0433">Leucine-rich repeat</keyword>
<feature type="domain" description="NB-ARC" evidence="8">
    <location>
        <begin position="178"/>
        <end position="341"/>
    </location>
</feature>
<dbReference type="PANTHER" id="PTHR23155:SF972">
    <property type="entry name" value="OS11G0238700 PROTEIN"/>
    <property type="match status" value="1"/>
</dbReference>
<dbReference type="FunFam" id="1.10.10.10:FF:000322">
    <property type="entry name" value="Probable disease resistance protein At1g63360"/>
    <property type="match status" value="1"/>
</dbReference>
<keyword evidence="3" id="KW-0677">Repeat</keyword>
<dbReference type="InterPro" id="IPR032675">
    <property type="entry name" value="LRR_dom_sf"/>
</dbReference>
<evidence type="ECO:0000313" key="12">
    <source>
        <dbReference type="EMBL" id="KAG0546096.1"/>
    </source>
</evidence>
<dbReference type="EMBL" id="CM027681">
    <property type="protein sequence ID" value="KAG0546096.1"/>
    <property type="molecule type" value="Genomic_DNA"/>
</dbReference>
<dbReference type="InterPro" id="IPR058922">
    <property type="entry name" value="WHD_DRP"/>
</dbReference>
<evidence type="ECO:0000256" key="6">
    <source>
        <dbReference type="ARBA" id="ARBA00023054"/>
    </source>
</evidence>
<gene>
    <name evidence="12" type="ORF">BDA96_02G418300</name>
</gene>
<dbReference type="Gene3D" id="3.80.10.10">
    <property type="entry name" value="Ribonuclease Inhibitor"/>
    <property type="match status" value="1"/>
</dbReference>
<evidence type="ECO:0000256" key="3">
    <source>
        <dbReference type="ARBA" id="ARBA00022737"/>
    </source>
</evidence>
<dbReference type="InterPro" id="IPR041118">
    <property type="entry name" value="Rx_N"/>
</dbReference>
<dbReference type="Pfam" id="PF00931">
    <property type="entry name" value="NB-ARC"/>
    <property type="match status" value="1"/>
</dbReference>
<dbReference type="SUPFAM" id="SSF52540">
    <property type="entry name" value="P-loop containing nucleoside triphosphate hydrolases"/>
    <property type="match status" value="1"/>
</dbReference>
<feature type="coiled-coil region" evidence="7">
    <location>
        <begin position="24"/>
        <end position="58"/>
    </location>
</feature>
<evidence type="ECO:0008006" key="14">
    <source>
        <dbReference type="Google" id="ProtNLM"/>
    </source>
</evidence>
<dbReference type="GO" id="GO:0009626">
    <property type="term" value="P:plant-type hypersensitive response"/>
    <property type="evidence" value="ECO:0007669"/>
    <property type="project" value="UniProtKB-ARBA"/>
</dbReference>
<evidence type="ECO:0000259" key="11">
    <source>
        <dbReference type="Pfam" id="PF23598"/>
    </source>
</evidence>
<feature type="domain" description="Disease resistance protein winged helix" evidence="10">
    <location>
        <begin position="439"/>
        <end position="510"/>
    </location>
</feature>
<keyword evidence="5" id="KW-0611">Plant defense</keyword>
<dbReference type="GO" id="GO:0043531">
    <property type="term" value="F:ADP binding"/>
    <property type="evidence" value="ECO:0007669"/>
    <property type="project" value="InterPro"/>
</dbReference>
<comment type="similarity">
    <text evidence="1">Belongs to the disease resistance NB-LRR family.</text>
</comment>